<sequence>MELIRLEESARAQHKSLCKTAQALRRHAARSSRVRNNQLQTLGVVKSAPLEVDERAPFDFERRFFSPSYKDEHLTHALGADDPQFVAGIVETGRENEQVWGETFSPRRPNDDDEEDEEEWLPPYPEQLPAHRFVWFATCIDGMLQTHMDQWEWWEDEEEQRQHESRTDGWRCASGLETGDSTFYMPQHDEVDRDYRPLWMTQPRDPARPHFGVVMGDSDVPGSGDDDEDEMLVSELHAAAEFSKRQLTCGDFTNHHTKPIIIYTLMSETHARITQAHFDAKADKLVIRQSRLLDLRGKRPTPDAYLLLRWMMNVPVGETAYKQEDAGHDDVMIGGGSSHQEEGRVPSQQRMQPSLVVAEAG</sequence>
<protein>
    <submittedName>
        <fullName evidence="2">Uncharacterized protein</fullName>
    </submittedName>
</protein>
<comment type="caution">
    <text evidence="2">The sequence shown here is derived from an EMBL/GenBank/DDBJ whole genome shotgun (WGS) entry which is preliminary data.</text>
</comment>
<dbReference type="STRING" id="158607.A0A2P5HRM1"/>
<evidence type="ECO:0000313" key="2">
    <source>
        <dbReference type="EMBL" id="POS72916.1"/>
    </source>
</evidence>
<name>A0A2P5HRM1_DIAHE</name>
<feature type="region of interest" description="Disordered" evidence="1">
    <location>
        <begin position="101"/>
        <end position="120"/>
    </location>
</feature>
<evidence type="ECO:0000313" key="3">
    <source>
        <dbReference type="Proteomes" id="UP000094444"/>
    </source>
</evidence>
<dbReference type="Proteomes" id="UP000094444">
    <property type="component" value="Unassembled WGS sequence"/>
</dbReference>
<dbReference type="EMBL" id="MAVT02000898">
    <property type="protein sequence ID" value="POS72916.1"/>
    <property type="molecule type" value="Genomic_DNA"/>
</dbReference>
<organism evidence="2 3">
    <name type="scientific">Diaporthe helianthi</name>
    <dbReference type="NCBI Taxonomy" id="158607"/>
    <lineage>
        <taxon>Eukaryota</taxon>
        <taxon>Fungi</taxon>
        <taxon>Dikarya</taxon>
        <taxon>Ascomycota</taxon>
        <taxon>Pezizomycotina</taxon>
        <taxon>Sordariomycetes</taxon>
        <taxon>Sordariomycetidae</taxon>
        <taxon>Diaporthales</taxon>
        <taxon>Diaporthaceae</taxon>
        <taxon>Diaporthe</taxon>
    </lineage>
</organism>
<dbReference type="InParanoid" id="A0A2P5HRM1"/>
<dbReference type="AlphaFoldDB" id="A0A2P5HRM1"/>
<reference evidence="2" key="1">
    <citation type="submission" date="2017-09" db="EMBL/GenBank/DDBJ databases">
        <title>Polyketide synthases of a Diaporthe helianthi virulent isolate.</title>
        <authorList>
            <person name="Baroncelli R."/>
        </authorList>
    </citation>
    <scope>NUCLEOTIDE SEQUENCE [LARGE SCALE GENOMIC DNA]</scope>
    <source>
        <strain evidence="2">7/96</strain>
    </source>
</reference>
<accession>A0A2P5HRM1</accession>
<proteinExistence type="predicted"/>
<feature type="region of interest" description="Disordered" evidence="1">
    <location>
        <begin position="335"/>
        <end position="361"/>
    </location>
</feature>
<keyword evidence="3" id="KW-1185">Reference proteome</keyword>
<evidence type="ECO:0000256" key="1">
    <source>
        <dbReference type="SAM" id="MobiDB-lite"/>
    </source>
</evidence>
<gene>
    <name evidence="2" type="ORF">DHEL01_v208693</name>
</gene>
<feature type="compositionally biased region" description="Acidic residues" evidence="1">
    <location>
        <begin position="111"/>
        <end position="120"/>
    </location>
</feature>
<dbReference type="OrthoDB" id="4177740at2759"/>